<dbReference type="RefSeq" id="WP_266152938.1">
    <property type="nucleotide sequence ID" value="NZ_JABXXQ010000012.1"/>
</dbReference>
<dbReference type="AlphaFoldDB" id="A0A839V6X8"/>
<dbReference type="EC" id="4.1.1.44" evidence="2"/>
<accession>A0A839V6X8</accession>
<dbReference type="Pfam" id="PF02627">
    <property type="entry name" value="CMD"/>
    <property type="match status" value="1"/>
</dbReference>
<dbReference type="PANTHER" id="PTHR33570">
    <property type="entry name" value="4-CARBOXYMUCONOLACTONE DECARBOXYLASE FAMILY PROTEIN"/>
    <property type="match status" value="1"/>
</dbReference>
<feature type="domain" description="Carboxymuconolactone decarboxylase-like" evidence="1">
    <location>
        <begin position="61"/>
        <end position="143"/>
    </location>
</feature>
<organism evidence="2 3">
    <name type="scientific">Endobacter medicaginis</name>
    <dbReference type="NCBI Taxonomy" id="1181271"/>
    <lineage>
        <taxon>Bacteria</taxon>
        <taxon>Pseudomonadati</taxon>
        <taxon>Pseudomonadota</taxon>
        <taxon>Alphaproteobacteria</taxon>
        <taxon>Acetobacterales</taxon>
        <taxon>Acetobacteraceae</taxon>
        <taxon>Endobacter</taxon>
    </lineage>
</organism>
<dbReference type="InterPro" id="IPR029032">
    <property type="entry name" value="AhpD-like"/>
</dbReference>
<gene>
    <name evidence="2" type="ORF">FHR90_003143</name>
</gene>
<comment type="caution">
    <text evidence="2">The sequence shown here is derived from an EMBL/GenBank/DDBJ whole genome shotgun (WGS) entry which is preliminary data.</text>
</comment>
<dbReference type="GO" id="GO:0051920">
    <property type="term" value="F:peroxiredoxin activity"/>
    <property type="evidence" value="ECO:0007669"/>
    <property type="project" value="InterPro"/>
</dbReference>
<evidence type="ECO:0000313" key="2">
    <source>
        <dbReference type="EMBL" id="MBB3175289.1"/>
    </source>
</evidence>
<keyword evidence="2" id="KW-0456">Lyase</keyword>
<sequence>MTDRQLSSILRTTSNRIITEIIMEAKSLTTSDRLVAGKTAFEEITGLPASAFLDGLADLAPNFGRFVMEWEFADVYGSSSLDLKTRETIMIAACAALGATAAPILKLRIGSALRAGVSREEIIDICVQVGIAAGLPAALAAIQTAGSVFASVENPS</sequence>
<dbReference type="Proteomes" id="UP000557688">
    <property type="component" value="Unassembled WGS sequence"/>
</dbReference>
<proteinExistence type="predicted"/>
<dbReference type="EMBL" id="JACHXV010000024">
    <property type="protein sequence ID" value="MBB3175289.1"/>
    <property type="molecule type" value="Genomic_DNA"/>
</dbReference>
<dbReference type="InterPro" id="IPR052512">
    <property type="entry name" value="4CMD/NDH-1_regulator"/>
</dbReference>
<keyword evidence="3" id="KW-1185">Reference proteome</keyword>
<evidence type="ECO:0000259" key="1">
    <source>
        <dbReference type="Pfam" id="PF02627"/>
    </source>
</evidence>
<reference evidence="2 3" key="1">
    <citation type="submission" date="2020-08" db="EMBL/GenBank/DDBJ databases">
        <title>Genomic Encyclopedia of Type Strains, Phase III (KMG-III): the genomes of soil and plant-associated and newly described type strains.</title>
        <authorList>
            <person name="Whitman W."/>
        </authorList>
    </citation>
    <scope>NUCLEOTIDE SEQUENCE [LARGE SCALE GENOMIC DNA]</scope>
    <source>
        <strain evidence="2 3">CECT 8088</strain>
    </source>
</reference>
<protein>
    <submittedName>
        <fullName evidence="2">4-carboxymuconolactone decarboxylase</fullName>
        <ecNumber evidence="2">4.1.1.44</ecNumber>
    </submittedName>
</protein>
<dbReference type="GO" id="GO:0047575">
    <property type="term" value="F:4-carboxymuconolactone decarboxylase activity"/>
    <property type="evidence" value="ECO:0007669"/>
    <property type="project" value="UniProtKB-EC"/>
</dbReference>
<evidence type="ECO:0000313" key="3">
    <source>
        <dbReference type="Proteomes" id="UP000557688"/>
    </source>
</evidence>
<dbReference type="InterPro" id="IPR003779">
    <property type="entry name" value="CMD-like"/>
</dbReference>
<name>A0A839V6X8_9PROT</name>
<dbReference type="PANTHER" id="PTHR33570:SF10">
    <property type="entry name" value="GAMMA-CARBOXYMUCONOLACTONE DECARBOXYLASE"/>
    <property type="match status" value="1"/>
</dbReference>
<dbReference type="SUPFAM" id="SSF69118">
    <property type="entry name" value="AhpD-like"/>
    <property type="match status" value="1"/>
</dbReference>
<dbReference type="Gene3D" id="1.20.1290.10">
    <property type="entry name" value="AhpD-like"/>
    <property type="match status" value="1"/>
</dbReference>